<evidence type="ECO:0000256" key="5">
    <source>
        <dbReference type="ARBA" id="ARBA00023136"/>
    </source>
</evidence>
<evidence type="ECO:0000256" key="4">
    <source>
        <dbReference type="ARBA" id="ARBA00022989"/>
    </source>
</evidence>
<dbReference type="PANTHER" id="PTHR33885:SF3">
    <property type="entry name" value="PHAGE SHOCK PROTEIN C"/>
    <property type="match status" value="1"/>
</dbReference>
<sequence length="67" mass="7342">MKTVHSDKRVHRIMSQSVISGVCAGLARYFGIDALWVRIAAVVALCMMPALTLVAYLAAVIILPRWS</sequence>
<evidence type="ECO:0000313" key="8">
    <source>
        <dbReference type="EMBL" id="QPG07113.1"/>
    </source>
</evidence>
<dbReference type="AlphaFoldDB" id="A0A7S9E0K6"/>
<gene>
    <name evidence="8" type="ORF">IT774_02420</name>
</gene>
<comment type="subcellular location">
    <subcellularLocation>
        <location evidence="1">Cell membrane</location>
        <topology evidence="1">Single-pass membrane protein</topology>
    </subcellularLocation>
</comment>
<dbReference type="PANTHER" id="PTHR33885">
    <property type="entry name" value="PHAGE SHOCK PROTEIN C"/>
    <property type="match status" value="1"/>
</dbReference>
<name>A0A7S9E0K6_9ALTE</name>
<feature type="transmembrane region" description="Helical" evidence="6">
    <location>
        <begin position="36"/>
        <end position="63"/>
    </location>
</feature>
<feature type="domain" description="Phage shock protein PspC N-terminal" evidence="7">
    <location>
        <begin position="8"/>
        <end position="65"/>
    </location>
</feature>
<dbReference type="Proteomes" id="UP000595095">
    <property type="component" value="Chromosome"/>
</dbReference>
<organism evidence="8 9">
    <name type="scientific">Salinimonas marina</name>
    <dbReference type="NCBI Taxonomy" id="2785918"/>
    <lineage>
        <taxon>Bacteria</taxon>
        <taxon>Pseudomonadati</taxon>
        <taxon>Pseudomonadota</taxon>
        <taxon>Gammaproteobacteria</taxon>
        <taxon>Alteromonadales</taxon>
        <taxon>Alteromonadaceae</taxon>
        <taxon>Alteromonas/Salinimonas group</taxon>
        <taxon>Salinimonas</taxon>
    </lineage>
</organism>
<keyword evidence="3 6" id="KW-0812">Transmembrane</keyword>
<dbReference type="KEGG" id="smaa:IT774_02420"/>
<evidence type="ECO:0000256" key="6">
    <source>
        <dbReference type="SAM" id="Phobius"/>
    </source>
</evidence>
<evidence type="ECO:0000259" key="7">
    <source>
        <dbReference type="Pfam" id="PF04024"/>
    </source>
</evidence>
<keyword evidence="9" id="KW-1185">Reference proteome</keyword>
<evidence type="ECO:0000256" key="1">
    <source>
        <dbReference type="ARBA" id="ARBA00004162"/>
    </source>
</evidence>
<evidence type="ECO:0000256" key="2">
    <source>
        <dbReference type="ARBA" id="ARBA00022475"/>
    </source>
</evidence>
<dbReference type="InterPro" id="IPR007168">
    <property type="entry name" value="Phageshock_PspC_N"/>
</dbReference>
<reference evidence="8 9" key="1">
    <citation type="submission" date="2020-11" db="EMBL/GenBank/DDBJ databases">
        <title>Complete genome sequence for Salinimonas sp. strain G2-b.</title>
        <authorList>
            <person name="Park S.-J."/>
        </authorList>
    </citation>
    <scope>NUCLEOTIDE SEQUENCE [LARGE SCALE GENOMIC DNA]</scope>
    <source>
        <strain evidence="8 9">G2-b</strain>
    </source>
</reference>
<evidence type="ECO:0000313" key="9">
    <source>
        <dbReference type="Proteomes" id="UP000595095"/>
    </source>
</evidence>
<dbReference type="InterPro" id="IPR052027">
    <property type="entry name" value="PspC"/>
</dbReference>
<dbReference type="EMBL" id="CP064795">
    <property type="protein sequence ID" value="QPG07113.1"/>
    <property type="molecule type" value="Genomic_DNA"/>
</dbReference>
<keyword evidence="4 6" id="KW-1133">Transmembrane helix</keyword>
<evidence type="ECO:0000256" key="3">
    <source>
        <dbReference type="ARBA" id="ARBA00022692"/>
    </source>
</evidence>
<accession>A0A7S9E0K6</accession>
<keyword evidence="5 6" id="KW-0472">Membrane</keyword>
<protein>
    <submittedName>
        <fullName evidence="8">PspC domain-containing protein</fullName>
    </submittedName>
</protein>
<proteinExistence type="predicted"/>
<dbReference type="GO" id="GO:0005886">
    <property type="term" value="C:plasma membrane"/>
    <property type="evidence" value="ECO:0007669"/>
    <property type="project" value="UniProtKB-SubCell"/>
</dbReference>
<dbReference type="Pfam" id="PF04024">
    <property type="entry name" value="PspC"/>
    <property type="match status" value="1"/>
</dbReference>
<feature type="transmembrane region" description="Helical" evidence="6">
    <location>
        <begin position="12"/>
        <end position="30"/>
    </location>
</feature>
<keyword evidence="2" id="KW-1003">Cell membrane</keyword>